<name>A0A2A6C7E0_PRIPA</name>
<organism evidence="1 2">
    <name type="scientific">Pristionchus pacificus</name>
    <name type="common">Parasitic nematode worm</name>
    <dbReference type="NCBI Taxonomy" id="54126"/>
    <lineage>
        <taxon>Eukaryota</taxon>
        <taxon>Metazoa</taxon>
        <taxon>Ecdysozoa</taxon>
        <taxon>Nematoda</taxon>
        <taxon>Chromadorea</taxon>
        <taxon>Rhabditida</taxon>
        <taxon>Rhabditina</taxon>
        <taxon>Diplogasteromorpha</taxon>
        <taxon>Diplogasteroidea</taxon>
        <taxon>Neodiplogasteridae</taxon>
        <taxon>Pristionchus</taxon>
    </lineage>
</organism>
<evidence type="ECO:0000313" key="2">
    <source>
        <dbReference type="Proteomes" id="UP000005239"/>
    </source>
</evidence>
<keyword evidence="2" id="KW-1185">Reference proteome</keyword>
<dbReference type="InterPro" id="IPR000749">
    <property type="entry name" value="ATP-guanido_PTrfase"/>
</dbReference>
<accession>A0A2A6C7E0</accession>
<gene>
    <name evidence="1" type="primary">WBGene00116090</name>
</gene>
<dbReference type="AlphaFoldDB" id="A0A2A6C7E0"/>
<dbReference type="PANTHER" id="PTHR11547:SF38">
    <property type="entry name" value="ARGININE KINASE 1-RELATED"/>
    <property type="match status" value="1"/>
</dbReference>
<dbReference type="GO" id="GO:0016301">
    <property type="term" value="F:kinase activity"/>
    <property type="evidence" value="ECO:0000318"/>
    <property type="project" value="GO_Central"/>
</dbReference>
<dbReference type="GO" id="GO:0004111">
    <property type="term" value="F:creatine kinase activity"/>
    <property type="evidence" value="ECO:0007669"/>
    <property type="project" value="InterPro"/>
</dbReference>
<accession>A0A8R1UG24</accession>
<evidence type="ECO:0000313" key="1">
    <source>
        <dbReference type="EnsemblMetazoa" id="PPA26536.1"/>
    </source>
</evidence>
<dbReference type="Proteomes" id="UP000005239">
    <property type="component" value="Unassembled WGS sequence"/>
</dbReference>
<reference evidence="2" key="1">
    <citation type="journal article" date="2008" name="Nat. Genet.">
        <title>The Pristionchus pacificus genome provides a unique perspective on nematode lifestyle and parasitism.</title>
        <authorList>
            <person name="Dieterich C."/>
            <person name="Clifton S.W."/>
            <person name="Schuster L.N."/>
            <person name="Chinwalla A."/>
            <person name="Delehaunty K."/>
            <person name="Dinkelacker I."/>
            <person name="Fulton L."/>
            <person name="Fulton R."/>
            <person name="Godfrey J."/>
            <person name="Minx P."/>
            <person name="Mitreva M."/>
            <person name="Roeseler W."/>
            <person name="Tian H."/>
            <person name="Witte H."/>
            <person name="Yang S.P."/>
            <person name="Wilson R.K."/>
            <person name="Sommer R.J."/>
        </authorList>
    </citation>
    <scope>NUCLEOTIDE SEQUENCE [LARGE SCALE GENOMIC DNA]</scope>
    <source>
        <strain evidence="2">PS312</strain>
    </source>
</reference>
<dbReference type="EnsemblMetazoa" id="PPA26536.1">
    <property type="protein sequence ID" value="PPA26536.1"/>
    <property type="gene ID" value="WBGene00116090"/>
</dbReference>
<dbReference type="PANTHER" id="PTHR11547">
    <property type="entry name" value="ARGININE OR CREATINE KINASE"/>
    <property type="match status" value="1"/>
</dbReference>
<protein>
    <submittedName>
        <fullName evidence="1">Uncharacterized protein</fullName>
    </submittedName>
</protein>
<sequence>MLLLILHSVSSPLPFIPPFLTRSEWSLLHFLVYSPLTYSQLMLRQLVPSIASTSSRSLLAKPSASIYVSSHRYFHPHKESTLTGLRDSKEADNGDNKKRGRVSFKGVAVGFCLGVGTMLALSWTGNDKENDTWITRAQPTAVGSGKPGARAVEGMKMTTVIKRPSELAECRPVFYKERVLDGMEYRMRASAHIKLPNLKATDDFNEICDALKLADIYVERSEDGANRGLAEFALKQMYIGYHEMNKKTAPGKMPSVGKRTKANSVALAEPSGFRFRKPSNPAFTVRIRLPHASASPEFKKREIIIREICDELKLRGIEVDRAITDASAFHVYYRKGSHQKEKEDIKEIVVAMEKLMKMEKDAVSRDSAPS</sequence>
<dbReference type="GO" id="GO:0005615">
    <property type="term" value="C:extracellular space"/>
    <property type="evidence" value="ECO:0000318"/>
    <property type="project" value="GO_Central"/>
</dbReference>
<dbReference type="GO" id="GO:0046314">
    <property type="term" value="P:phosphocreatine biosynthetic process"/>
    <property type="evidence" value="ECO:0007669"/>
    <property type="project" value="InterPro"/>
</dbReference>
<reference evidence="1" key="2">
    <citation type="submission" date="2022-06" db="UniProtKB">
        <authorList>
            <consortium name="EnsemblMetazoa"/>
        </authorList>
    </citation>
    <scope>IDENTIFICATION</scope>
    <source>
        <strain evidence="1">PS312</strain>
    </source>
</reference>
<proteinExistence type="predicted"/>